<dbReference type="Proteomes" id="UP000027195">
    <property type="component" value="Unassembled WGS sequence"/>
</dbReference>
<accession>A0A067MT70</accession>
<proteinExistence type="predicted"/>
<dbReference type="InParanoid" id="A0A067MT70"/>
<organism evidence="3 4">
    <name type="scientific">Botryobasidium botryosum (strain FD-172 SS1)</name>
    <dbReference type="NCBI Taxonomy" id="930990"/>
    <lineage>
        <taxon>Eukaryota</taxon>
        <taxon>Fungi</taxon>
        <taxon>Dikarya</taxon>
        <taxon>Basidiomycota</taxon>
        <taxon>Agaricomycotina</taxon>
        <taxon>Agaricomycetes</taxon>
        <taxon>Cantharellales</taxon>
        <taxon>Botryobasidiaceae</taxon>
        <taxon>Botryobasidium</taxon>
    </lineage>
</organism>
<keyword evidence="4" id="KW-1185">Reference proteome</keyword>
<feature type="domain" description="HNH nuclease" evidence="2">
    <location>
        <begin position="161"/>
        <end position="232"/>
    </location>
</feature>
<name>A0A067MT70_BOTB1</name>
<dbReference type="EMBL" id="KL198020">
    <property type="protein sequence ID" value="KDQ18928.1"/>
    <property type="molecule type" value="Genomic_DNA"/>
</dbReference>
<dbReference type="AlphaFoldDB" id="A0A067MT70"/>
<evidence type="ECO:0000259" key="2">
    <source>
        <dbReference type="Pfam" id="PF13391"/>
    </source>
</evidence>
<sequence length="333" mass="36644">MTEVDEGFEKGPRPLPPNSFRAGDVPHQAYEYALKLESRDNLSGRILGYMLLYAPNGSRQATIAQEIVESPTDNERARLASSFKHFLIHRLVNSMQHTPTHSARSSLDNQQLELSEEAPSLHACAKAAALERDSFRCLVSGKVDIASLDSALTERRGGEKPGVTHAAHIFPEFLGRGEEELNREYTAGACAVMRMFSGIDLGQELNGARVDRLENTLTLHSDIQNAFDRLRLWLEPLKQESTAYCVRAIGAARGYLEELPSNTTEISGQNGHPRPDPRYLCTHAACCKVANLSGAGQYVEQILRDIERGSSVPSEDGNTAELLLHALSRVSAH</sequence>
<dbReference type="InterPro" id="IPR003615">
    <property type="entry name" value="HNH_nuc"/>
</dbReference>
<protein>
    <recommendedName>
        <fullName evidence="2">HNH nuclease domain-containing protein</fullName>
    </recommendedName>
</protein>
<evidence type="ECO:0000313" key="4">
    <source>
        <dbReference type="Proteomes" id="UP000027195"/>
    </source>
</evidence>
<evidence type="ECO:0000313" key="3">
    <source>
        <dbReference type="EMBL" id="KDQ18928.1"/>
    </source>
</evidence>
<dbReference type="Pfam" id="PF13391">
    <property type="entry name" value="HNH_2"/>
    <property type="match status" value="1"/>
</dbReference>
<dbReference type="STRING" id="930990.A0A067MT70"/>
<dbReference type="HOGENOM" id="CLU_049186_1_0_1"/>
<feature type="region of interest" description="Disordered" evidence="1">
    <location>
        <begin position="1"/>
        <end position="22"/>
    </location>
</feature>
<evidence type="ECO:0000256" key="1">
    <source>
        <dbReference type="SAM" id="MobiDB-lite"/>
    </source>
</evidence>
<gene>
    <name evidence="3" type="ORF">BOTBODRAFT_184748</name>
</gene>
<dbReference type="OrthoDB" id="2104739at2759"/>
<reference evidence="4" key="1">
    <citation type="journal article" date="2014" name="Proc. Natl. Acad. Sci. U.S.A.">
        <title>Extensive sampling of basidiomycete genomes demonstrates inadequacy of the white-rot/brown-rot paradigm for wood decay fungi.</title>
        <authorList>
            <person name="Riley R."/>
            <person name="Salamov A.A."/>
            <person name="Brown D.W."/>
            <person name="Nagy L.G."/>
            <person name="Floudas D."/>
            <person name="Held B.W."/>
            <person name="Levasseur A."/>
            <person name="Lombard V."/>
            <person name="Morin E."/>
            <person name="Otillar R."/>
            <person name="Lindquist E.A."/>
            <person name="Sun H."/>
            <person name="LaButti K.M."/>
            <person name="Schmutz J."/>
            <person name="Jabbour D."/>
            <person name="Luo H."/>
            <person name="Baker S.E."/>
            <person name="Pisabarro A.G."/>
            <person name="Walton J.D."/>
            <person name="Blanchette R.A."/>
            <person name="Henrissat B."/>
            <person name="Martin F."/>
            <person name="Cullen D."/>
            <person name="Hibbett D.S."/>
            <person name="Grigoriev I.V."/>
        </authorList>
    </citation>
    <scope>NUCLEOTIDE SEQUENCE [LARGE SCALE GENOMIC DNA]</scope>
    <source>
        <strain evidence="4">FD-172 SS1</strain>
    </source>
</reference>